<protein>
    <submittedName>
        <fullName evidence="9">Arm repeat superfamily protein isoform 1</fullName>
    </submittedName>
</protein>
<evidence type="ECO:0000256" key="4">
    <source>
        <dbReference type="ARBA" id="ARBA00022490"/>
    </source>
</evidence>
<accession>A0A078A963</accession>
<evidence type="ECO:0000256" key="7">
    <source>
        <dbReference type="ARBA" id="ARBA00023242"/>
    </source>
</evidence>
<name>A0A078A963_STYLE</name>
<keyword evidence="7" id="KW-0539">Nucleus</keyword>
<dbReference type="InterPro" id="IPR057672">
    <property type="entry name" value="TPR_IPO4/5"/>
</dbReference>
<dbReference type="AlphaFoldDB" id="A0A078A963"/>
<evidence type="ECO:0000256" key="3">
    <source>
        <dbReference type="ARBA" id="ARBA00022448"/>
    </source>
</evidence>
<dbReference type="InterPro" id="IPR011989">
    <property type="entry name" value="ARM-like"/>
</dbReference>
<dbReference type="Gene3D" id="1.25.10.10">
    <property type="entry name" value="Leucine-rich Repeat Variant"/>
    <property type="match status" value="1"/>
</dbReference>
<proteinExistence type="predicted"/>
<evidence type="ECO:0000313" key="9">
    <source>
        <dbReference type="EMBL" id="CDW78381.1"/>
    </source>
</evidence>
<dbReference type="Pfam" id="PF18808">
    <property type="entry name" value="Importin_rep_4"/>
    <property type="match status" value="1"/>
</dbReference>
<feature type="domain" description="IPO4/5-like TPR repeats" evidence="8">
    <location>
        <begin position="104"/>
        <end position="248"/>
    </location>
</feature>
<dbReference type="InterPro" id="IPR016024">
    <property type="entry name" value="ARM-type_fold"/>
</dbReference>
<dbReference type="InParanoid" id="A0A078A963"/>
<dbReference type="GO" id="GO:0006606">
    <property type="term" value="P:protein import into nucleus"/>
    <property type="evidence" value="ECO:0007669"/>
    <property type="project" value="InterPro"/>
</dbReference>
<dbReference type="OrthoDB" id="296539at2759"/>
<dbReference type="InterPro" id="IPR041653">
    <property type="entry name" value="Importin_rep_4"/>
</dbReference>
<comment type="subcellular location">
    <subcellularLocation>
        <location evidence="2">Cytoplasm</location>
    </subcellularLocation>
    <subcellularLocation>
        <location evidence="1">Nucleus</location>
    </subcellularLocation>
</comment>
<evidence type="ECO:0000256" key="1">
    <source>
        <dbReference type="ARBA" id="ARBA00004123"/>
    </source>
</evidence>
<dbReference type="EMBL" id="CCKQ01007049">
    <property type="protein sequence ID" value="CDW78381.1"/>
    <property type="molecule type" value="Genomic_DNA"/>
</dbReference>
<dbReference type="Proteomes" id="UP000039865">
    <property type="component" value="Unassembled WGS sequence"/>
</dbReference>
<dbReference type="GO" id="GO:0005634">
    <property type="term" value="C:nucleus"/>
    <property type="evidence" value="ECO:0007669"/>
    <property type="project" value="UniProtKB-SubCell"/>
</dbReference>
<dbReference type="GO" id="GO:0005737">
    <property type="term" value="C:cytoplasm"/>
    <property type="evidence" value="ECO:0007669"/>
    <property type="project" value="UniProtKB-SubCell"/>
</dbReference>
<evidence type="ECO:0000256" key="5">
    <source>
        <dbReference type="ARBA" id="ARBA00022737"/>
    </source>
</evidence>
<evidence type="ECO:0000256" key="6">
    <source>
        <dbReference type="ARBA" id="ARBA00022927"/>
    </source>
</evidence>
<dbReference type="InterPro" id="IPR040122">
    <property type="entry name" value="Importin_beta"/>
</dbReference>
<evidence type="ECO:0000313" key="10">
    <source>
        <dbReference type="Proteomes" id="UP000039865"/>
    </source>
</evidence>
<dbReference type="OMA" id="SILMIMK"/>
<dbReference type="SUPFAM" id="SSF48371">
    <property type="entry name" value="ARM repeat"/>
    <property type="match status" value="2"/>
</dbReference>
<dbReference type="PANTHER" id="PTHR10527">
    <property type="entry name" value="IMPORTIN BETA"/>
    <property type="match status" value="1"/>
</dbReference>
<evidence type="ECO:0000259" key="8">
    <source>
        <dbReference type="Pfam" id="PF25780"/>
    </source>
</evidence>
<keyword evidence="5" id="KW-0677">Repeat</keyword>
<gene>
    <name evidence="9" type="primary">Contig4091.g4376</name>
    <name evidence="9" type="ORF">STYLEM_7358</name>
</gene>
<reference evidence="9 10" key="1">
    <citation type="submission" date="2014-06" db="EMBL/GenBank/DDBJ databases">
        <authorList>
            <person name="Swart Estienne"/>
        </authorList>
    </citation>
    <scope>NUCLEOTIDE SEQUENCE [LARGE SCALE GENOMIC DNA]</scope>
    <source>
        <strain evidence="9 10">130c</strain>
    </source>
</reference>
<evidence type="ECO:0000256" key="2">
    <source>
        <dbReference type="ARBA" id="ARBA00004496"/>
    </source>
</evidence>
<organism evidence="9 10">
    <name type="scientific">Stylonychia lemnae</name>
    <name type="common">Ciliate</name>
    <dbReference type="NCBI Taxonomy" id="5949"/>
    <lineage>
        <taxon>Eukaryota</taxon>
        <taxon>Sar</taxon>
        <taxon>Alveolata</taxon>
        <taxon>Ciliophora</taxon>
        <taxon>Intramacronucleata</taxon>
        <taxon>Spirotrichea</taxon>
        <taxon>Stichotrichia</taxon>
        <taxon>Sporadotrichida</taxon>
        <taxon>Oxytrichidae</taxon>
        <taxon>Stylonychinae</taxon>
        <taxon>Stylonychia</taxon>
    </lineage>
</organism>
<keyword evidence="10" id="KW-1185">Reference proteome</keyword>
<keyword evidence="4" id="KW-0963">Cytoplasm</keyword>
<keyword evidence="3" id="KW-0813">Transport</keyword>
<dbReference type="Pfam" id="PF25780">
    <property type="entry name" value="TPR_IPO5"/>
    <property type="match status" value="1"/>
</dbReference>
<sequence>MESNYLEQILSSDNTLRSQGEQQITEMRKSNPQQLSQYFMENMKSSKLEIAQLSCILYKKFFLDQQNAQSLSFDDLEMMKTQIMGTLDFSNQQLTLLKRKGDVISKIFAQQNKNEDLLKLLVEWAQSDNTNSRVFAMYVFEVLSDCHLTPEQLTAYKDSFMSIFSKSFTDREVSVRVAALKATTSFLTSIDDSDMVMGYIGVMPQILNTVVEALKEDEGQGKIALDSMNELTNIHPEIWKNTTNQLVNVVSQVISQKSFDESTRACATEVVLALAQQMPASLRKIDETKTMFIPALVQMLTEVEEDMSVWAEQRDEEEVGQTDPYNTAVSSINRLSLEIGEKTMMPVCSALIQQLTKSGEWKDRQAGYMLMGLISESCKESMMKNMDEAMKVACAGVMDENIRVRYAGLSCLGLLLTELSPKAQKKYHQELMPVLIKLMATESMIKVQTHAVSTVINFVRGLTEEEEDEDNNTQATKIMESYQATLFEGLVVLLKKGIDENYEPLQEEVMNLLSVMASIIQGEFAKFYGQLMPMMTQILSNVAMTTMSQMTLRARIIEAMGFMIEAVSEQKETFKDGVLEITKVLVALLQSGLTNDDPQVLAIKETLAKNAFFLKEDFHQFMPQLMTTLLADSNLAIDIKMETADGVKTADENATAITFKMKGFEGNQRLSMNTSALENKISAFKLINMISESMGTSFAPYVQPILPVMVENMNYQYSKAIRKFSMKTLNNMLTAVGEPDNITLFTNLFPQFTQMITKSLEREDLKELKIVLKHFWLMIKNLNEINKTSKNYMNEAQLSTLGQLLNQVLTLVTSAKKESVSILNSKNHEFDEEDVENMKENLAQLTAPSTYVMEISGQLVLNFGELVGQIVKTNFLNYFALNLNNYKNLSESELLDATCFFCDFIEYSYHNDAAMITELNNKFLEIFQSTESMDVKQTLSYGFGVFAMFIPTATYQTTLLPTVFQAINSMVSDKDAFTEDNVVATESALGAMGKLVYFQKDNNTITDTIVNAFLSKLPLVNEEEEAQKSHKLLLEQVVANNMNIMNDNTKSSVMIALQKIKEAAQAKKDDIEVLCEEGMALMSKLL</sequence>
<keyword evidence="6" id="KW-0653">Protein transport</keyword>